<organism evidence="1 2">
    <name type="scientific">Paramuricea clavata</name>
    <name type="common">Red gorgonian</name>
    <name type="synonym">Violescent sea-whip</name>
    <dbReference type="NCBI Taxonomy" id="317549"/>
    <lineage>
        <taxon>Eukaryota</taxon>
        <taxon>Metazoa</taxon>
        <taxon>Cnidaria</taxon>
        <taxon>Anthozoa</taxon>
        <taxon>Octocorallia</taxon>
        <taxon>Malacalcyonacea</taxon>
        <taxon>Plexauridae</taxon>
        <taxon>Paramuricea</taxon>
    </lineage>
</organism>
<dbReference type="SMART" id="SM00513">
    <property type="entry name" value="SAP"/>
    <property type="match status" value="1"/>
</dbReference>
<proteinExistence type="predicted"/>
<dbReference type="EMBL" id="CACRXK020018470">
    <property type="protein sequence ID" value="CAB4032523.1"/>
    <property type="molecule type" value="Genomic_DNA"/>
</dbReference>
<dbReference type="AlphaFoldDB" id="A0A6S7KXI9"/>
<keyword evidence="2" id="KW-1185">Reference proteome</keyword>
<dbReference type="InterPro" id="IPR036361">
    <property type="entry name" value="SAP_dom_sf"/>
</dbReference>
<dbReference type="Pfam" id="PF02037">
    <property type="entry name" value="SAP"/>
    <property type="match status" value="1"/>
</dbReference>
<accession>A0A6S7KXI9</accession>
<dbReference type="OrthoDB" id="2016540at2759"/>
<reference evidence="1" key="1">
    <citation type="submission" date="2020-04" db="EMBL/GenBank/DDBJ databases">
        <authorList>
            <person name="Alioto T."/>
            <person name="Alioto T."/>
            <person name="Gomez Garrido J."/>
        </authorList>
    </citation>
    <scope>NUCLEOTIDE SEQUENCE</scope>
    <source>
        <strain evidence="1">A484AB</strain>
    </source>
</reference>
<dbReference type="SUPFAM" id="SSF68906">
    <property type="entry name" value="SAP domain"/>
    <property type="match status" value="1"/>
</dbReference>
<dbReference type="Gene3D" id="1.10.720.30">
    <property type="entry name" value="SAP domain"/>
    <property type="match status" value="1"/>
</dbReference>
<dbReference type="Proteomes" id="UP001152795">
    <property type="component" value="Unassembled WGS sequence"/>
</dbReference>
<sequence length="251" mass="29174">METKTSQRKHGEPELNSLVSDTNYSTYTVKDLRTELKRRNLSIKGLKAELVERLQHSDQSGDVNINASILNGGKTLIDDHNHHHCRLSEKERKMERDNRQNIVLWRRPLTTLQYFMLELIITIQEYWRRVLKHRKSCTLFVTTVTVLSLLYFIPGQHQKHVQEVEDFIMWCCYWIGLGILSSVGLGTGLHTFLLYLGPHIAQVTLAAWECQSLDFPEPPYPNEIFCPEDGHTSHVSLLAIMSKVRLEAFMW</sequence>
<comment type="caution">
    <text evidence="1">The sequence shown here is derived from an EMBL/GenBank/DDBJ whole genome shotgun (WGS) entry which is preliminary data.</text>
</comment>
<protein>
    <submittedName>
        <fullName evidence="1">Vacuole membrane 1</fullName>
    </submittedName>
</protein>
<name>A0A6S7KXI9_PARCT</name>
<gene>
    <name evidence="1" type="ORF">PACLA_8A036406</name>
</gene>
<dbReference type="InterPro" id="IPR003034">
    <property type="entry name" value="SAP_dom"/>
</dbReference>
<evidence type="ECO:0000313" key="2">
    <source>
        <dbReference type="Proteomes" id="UP001152795"/>
    </source>
</evidence>
<evidence type="ECO:0000313" key="1">
    <source>
        <dbReference type="EMBL" id="CAB4032523.1"/>
    </source>
</evidence>
<dbReference type="PROSITE" id="PS50800">
    <property type="entry name" value="SAP"/>
    <property type="match status" value="1"/>
</dbReference>
<feature type="non-terminal residue" evidence="1">
    <location>
        <position position="1"/>
    </location>
</feature>